<evidence type="ECO:0000256" key="5">
    <source>
        <dbReference type="ARBA" id="ARBA00023077"/>
    </source>
</evidence>
<comment type="caution">
    <text evidence="14">The sequence shown here is derived from an EMBL/GenBank/DDBJ whole genome shotgun (WGS) entry which is preliminary data.</text>
</comment>
<keyword evidence="6 8" id="KW-0472">Membrane</keyword>
<name>A0ABS7PHH6_9SPHN</name>
<feature type="domain" description="TonB-dependent receptor-like beta-barrel" evidence="12">
    <location>
        <begin position="502"/>
        <end position="960"/>
    </location>
</feature>
<dbReference type="Pfam" id="PF07715">
    <property type="entry name" value="Plug"/>
    <property type="match status" value="1"/>
</dbReference>
<keyword evidence="14" id="KW-0675">Receptor</keyword>
<feature type="domain" description="TonB-dependent receptor plug" evidence="13">
    <location>
        <begin position="73"/>
        <end position="184"/>
    </location>
</feature>
<dbReference type="InterPro" id="IPR000531">
    <property type="entry name" value="Beta-barrel_TonB"/>
</dbReference>
<feature type="chain" id="PRO_5045876419" evidence="11">
    <location>
        <begin position="30"/>
        <end position="994"/>
    </location>
</feature>
<dbReference type="EMBL" id="JAINVV010000001">
    <property type="protein sequence ID" value="MBY8820745.1"/>
    <property type="molecule type" value="Genomic_DNA"/>
</dbReference>
<evidence type="ECO:0000256" key="3">
    <source>
        <dbReference type="ARBA" id="ARBA00022452"/>
    </source>
</evidence>
<reference evidence="14 15" key="1">
    <citation type="submission" date="2021-08" db="EMBL/GenBank/DDBJ databases">
        <authorList>
            <person name="Tuo L."/>
        </authorList>
    </citation>
    <scope>NUCLEOTIDE SEQUENCE [LARGE SCALE GENOMIC DNA]</scope>
    <source>
        <strain evidence="14 15">JCM 31229</strain>
    </source>
</reference>
<evidence type="ECO:0000256" key="2">
    <source>
        <dbReference type="ARBA" id="ARBA00022448"/>
    </source>
</evidence>
<evidence type="ECO:0000256" key="4">
    <source>
        <dbReference type="ARBA" id="ARBA00022692"/>
    </source>
</evidence>
<evidence type="ECO:0000256" key="6">
    <source>
        <dbReference type="ARBA" id="ARBA00023136"/>
    </source>
</evidence>
<dbReference type="SUPFAM" id="SSF56935">
    <property type="entry name" value="Porins"/>
    <property type="match status" value="1"/>
</dbReference>
<comment type="subcellular location">
    <subcellularLocation>
        <location evidence="1 8">Cell outer membrane</location>
        <topology evidence="1 8">Multi-pass membrane protein</topology>
    </subcellularLocation>
</comment>
<gene>
    <name evidence="14" type="ORF">K7G82_00480</name>
</gene>
<evidence type="ECO:0000256" key="11">
    <source>
        <dbReference type="SAM" id="SignalP"/>
    </source>
</evidence>
<sequence length="994" mass="106286">MTYKIHRKHYLKSVGLLALTLGWAYPALAQQTPAPAADAQDAAEESDTGASAPDIIVTGSSIRGAPAVGSNLISVGRDAIEDNAVQTVQQLLKTVPAIWGGNAAGQGGFAANDSAGASVPQIHGLGGSNSSSTLVVIDGHRFPLTGIIRNLPDPNFIPTNAIERVEVLAEGASSIYGSDAVAGVLNFITRRRFEGVEANAQYGFGDDYKNWSANIALGHRWDSGGGAIFYSYTDRGNLLGADRPLTLPDQRARGGANFANFNCSPASFQPTGSSLIYLAPYKTGISNAQANAPCEQASYTDLIPQERRHSVMVKLDQQVGDRLSLNADFVFSSRSNIQRNSVTIASSTGATPAAQLITAQVFGPGSGRGGQINPFFVAPDGTNATSGTIRFDANELFPEGARAKGVSETFYGYFNAEYKLSDKWRLGGFVMAGVNTAKTTITGSLCQSCLLLALNGTTNANGNLTQPSIPNTNVLVTNVPLTTANAVDVWNPRATNRTSPEVLKRLLDSRNYQAARQVIQQYNLKLDGSLFELPAGEVKVALGADMTKYKIDTEVVEPNNTGPSSTGSSFNAFRYLRTVKSAYAEVLIPIVSPEMEVPFARRIDVNVSGRYDHYSDFGSIKNPKFAATWEVVEGLKIRANYATSFVAPQFSTYGPDVLSGIDGRSVDTFFGPQNGTLNVPLDKYPEARAIPGCNAPGQTTCILGTATIAGMRLDGANPDVKPAEGKTWAIGADFAPRFLPGLTANLTYWHTTLEGTSGSPPLSIVINSDAFHDLLKIYPNGATPAEIEAYRGGRRQRSPLSSGPIYFGLDFRNYNVYTVYVEGIDFDVHYRHSFDWGSIRGGIAGTYKTKFDQTAAPGEPVFSVLNRNRFNGTFPSIRTDLRADLNVDVGPVSASVFANYTGGFTFWGSTALNPVTSSGGIPNGGGDKVGSYTTVDLNLTYKFGDSLPGEPSVYVQVSNLFDTYPPFENTAQGFDNFVGFVLGRTVNVGLRMKF</sequence>
<evidence type="ECO:0000256" key="7">
    <source>
        <dbReference type="ARBA" id="ARBA00023237"/>
    </source>
</evidence>
<dbReference type="Proteomes" id="UP000706039">
    <property type="component" value="Unassembled WGS sequence"/>
</dbReference>
<dbReference type="RefSeq" id="WP_222987859.1">
    <property type="nucleotide sequence ID" value="NZ_JAINVV010000001.1"/>
</dbReference>
<evidence type="ECO:0000313" key="15">
    <source>
        <dbReference type="Proteomes" id="UP000706039"/>
    </source>
</evidence>
<dbReference type="PROSITE" id="PS52016">
    <property type="entry name" value="TONB_DEPENDENT_REC_3"/>
    <property type="match status" value="1"/>
</dbReference>
<evidence type="ECO:0000256" key="1">
    <source>
        <dbReference type="ARBA" id="ARBA00004571"/>
    </source>
</evidence>
<feature type="signal peptide" evidence="11">
    <location>
        <begin position="1"/>
        <end position="29"/>
    </location>
</feature>
<dbReference type="Gene3D" id="2.170.130.10">
    <property type="entry name" value="TonB-dependent receptor, plug domain"/>
    <property type="match status" value="1"/>
</dbReference>
<evidence type="ECO:0000256" key="10">
    <source>
        <dbReference type="SAM" id="MobiDB-lite"/>
    </source>
</evidence>
<comment type="similarity">
    <text evidence="8 9">Belongs to the TonB-dependent receptor family.</text>
</comment>
<dbReference type="PANTHER" id="PTHR47234:SF2">
    <property type="entry name" value="TONB-DEPENDENT RECEPTOR"/>
    <property type="match status" value="1"/>
</dbReference>
<keyword evidence="4 8" id="KW-0812">Transmembrane</keyword>
<dbReference type="InterPro" id="IPR039426">
    <property type="entry name" value="TonB-dep_rcpt-like"/>
</dbReference>
<evidence type="ECO:0000259" key="13">
    <source>
        <dbReference type="Pfam" id="PF07715"/>
    </source>
</evidence>
<evidence type="ECO:0000256" key="9">
    <source>
        <dbReference type="RuleBase" id="RU003357"/>
    </source>
</evidence>
<dbReference type="PANTHER" id="PTHR47234">
    <property type="match status" value="1"/>
</dbReference>
<accession>A0ABS7PHH6</accession>
<keyword evidence="5 9" id="KW-0798">TonB box</keyword>
<dbReference type="Gene3D" id="2.40.170.20">
    <property type="entry name" value="TonB-dependent receptor, beta-barrel domain"/>
    <property type="match status" value="1"/>
</dbReference>
<dbReference type="InterPro" id="IPR036942">
    <property type="entry name" value="Beta-barrel_TonB_sf"/>
</dbReference>
<organism evidence="14 15">
    <name type="scientific">Sphingomonas colocasiae</name>
    <dbReference type="NCBI Taxonomy" id="1848973"/>
    <lineage>
        <taxon>Bacteria</taxon>
        <taxon>Pseudomonadati</taxon>
        <taxon>Pseudomonadota</taxon>
        <taxon>Alphaproteobacteria</taxon>
        <taxon>Sphingomonadales</taxon>
        <taxon>Sphingomonadaceae</taxon>
        <taxon>Sphingomonas</taxon>
    </lineage>
</organism>
<keyword evidence="2 8" id="KW-0813">Transport</keyword>
<dbReference type="Pfam" id="PF00593">
    <property type="entry name" value="TonB_dep_Rec_b-barrel"/>
    <property type="match status" value="1"/>
</dbReference>
<keyword evidence="3 8" id="KW-1134">Transmembrane beta strand</keyword>
<keyword evidence="7 8" id="KW-0998">Cell outer membrane</keyword>
<keyword evidence="11" id="KW-0732">Signal</keyword>
<evidence type="ECO:0000256" key="8">
    <source>
        <dbReference type="PROSITE-ProRule" id="PRU01360"/>
    </source>
</evidence>
<evidence type="ECO:0000313" key="14">
    <source>
        <dbReference type="EMBL" id="MBY8820745.1"/>
    </source>
</evidence>
<dbReference type="InterPro" id="IPR012910">
    <property type="entry name" value="Plug_dom"/>
</dbReference>
<proteinExistence type="inferred from homology"/>
<keyword evidence="15" id="KW-1185">Reference proteome</keyword>
<protein>
    <submittedName>
        <fullName evidence="14">TonB-dependent receptor</fullName>
    </submittedName>
</protein>
<feature type="region of interest" description="Disordered" evidence="10">
    <location>
        <begin position="35"/>
        <end position="54"/>
    </location>
</feature>
<evidence type="ECO:0000259" key="12">
    <source>
        <dbReference type="Pfam" id="PF00593"/>
    </source>
</evidence>
<dbReference type="InterPro" id="IPR037066">
    <property type="entry name" value="Plug_dom_sf"/>
</dbReference>